<evidence type="ECO:0000313" key="7">
    <source>
        <dbReference type="EMBL" id="KMU51644.1"/>
    </source>
</evidence>
<dbReference type="SUPFAM" id="SSF49401">
    <property type="entry name" value="Bacterial adhesins"/>
    <property type="match status" value="1"/>
</dbReference>
<organism evidence="7 8">
    <name type="scientific">Serratia marcescens</name>
    <dbReference type="NCBI Taxonomy" id="615"/>
    <lineage>
        <taxon>Bacteria</taxon>
        <taxon>Pseudomonadati</taxon>
        <taxon>Pseudomonadota</taxon>
        <taxon>Gammaproteobacteria</taxon>
        <taxon>Enterobacterales</taxon>
        <taxon>Yersiniaceae</taxon>
        <taxon>Serratia</taxon>
    </lineage>
</organism>
<dbReference type="Gene3D" id="2.60.40.1090">
    <property type="entry name" value="Fimbrial-type adhesion domain"/>
    <property type="match status" value="1"/>
</dbReference>
<feature type="chain" id="PRO_5024903947" evidence="5">
    <location>
        <begin position="27"/>
        <end position="198"/>
    </location>
</feature>
<dbReference type="Proteomes" id="UP000037482">
    <property type="component" value="Unassembled WGS sequence"/>
</dbReference>
<evidence type="ECO:0000256" key="1">
    <source>
        <dbReference type="ARBA" id="ARBA00004561"/>
    </source>
</evidence>
<comment type="subcellular location">
    <subcellularLocation>
        <location evidence="1">Fimbrium</location>
    </subcellularLocation>
</comment>
<dbReference type="InterPro" id="IPR050263">
    <property type="entry name" value="Bact_Fimbrial_Adh_Pro"/>
</dbReference>
<feature type="signal peptide" evidence="5">
    <location>
        <begin position="1"/>
        <end position="26"/>
    </location>
</feature>
<evidence type="ECO:0000256" key="5">
    <source>
        <dbReference type="SAM" id="SignalP"/>
    </source>
</evidence>
<dbReference type="InterPro" id="IPR036937">
    <property type="entry name" value="Adhesion_dom_fimbrial_sf"/>
</dbReference>
<dbReference type="GeneID" id="87005294"/>
<dbReference type="InterPro" id="IPR000259">
    <property type="entry name" value="Adhesion_dom_fimbrial"/>
</dbReference>
<dbReference type="PANTHER" id="PTHR33420">
    <property type="entry name" value="FIMBRIAL SUBUNIT ELFA-RELATED"/>
    <property type="match status" value="1"/>
</dbReference>
<dbReference type="EMBL" id="LFJS01000012">
    <property type="protein sequence ID" value="KMU51644.1"/>
    <property type="molecule type" value="Genomic_DNA"/>
</dbReference>
<evidence type="ECO:0000256" key="3">
    <source>
        <dbReference type="ARBA" id="ARBA00022729"/>
    </source>
</evidence>
<feature type="domain" description="Fimbrial-type adhesion" evidence="6">
    <location>
        <begin position="35"/>
        <end position="197"/>
    </location>
</feature>
<gene>
    <name evidence="7" type="ORF">AB868_02388</name>
</gene>
<comment type="caution">
    <text evidence="7">The sequence shown here is derived from an EMBL/GenBank/DDBJ whole genome shotgun (WGS) entry which is preliminary data.</text>
</comment>
<comment type="similarity">
    <text evidence="2">Belongs to the fimbrial protein family.</text>
</comment>
<dbReference type="RefSeq" id="WP_369825806.1">
    <property type="nucleotide sequence ID" value="NZ_CABHIE010000001.1"/>
</dbReference>
<protein>
    <submittedName>
        <fullName evidence="7">Fimbrial protein</fullName>
    </submittedName>
</protein>
<proteinExistence type="inferred from homology"/>
<dbReference type="GO" id="GO:0009289">
    <property type="term" value="C:pilus"/>
    <property type="evidence" value="ECO:0007669"/>
    <property type="project" value="UniProtKB-SubCell"/>
</dbReference>
<dbReference type="Pfam" id="PF00419">
    <property type="entry name" value="Fimbrial"/>
    <property type="match status" value="1"/>
</dbReference>
<dbReference type="AlphaFoldDB" id="A0A656VHC8"/>
<dbReference type="PANTHER" id="PTHR33420:SF3">
    <property type="entry name" value="FIMBRIAL SUBUNIT ELFA"/>
    <property type="match status" value="1"/>
</dbReference>
<accession>A0A656VHC8</accession>
<sequence length="198" mass="20102">MGFIMIKQGISLAVLAAALTSVGATAADNSAGGVISFSGAVTDTTCTINGGKSADFTVALSPISVTDAGTVVGPITKNKKSFSLTFSGCTPAAGTAGTPLKIYFSSANNISTDGKYLLNSSVNESDAAVAKNVGFSLAEPGSSTPIPLNVPYVTKIKGDKTAPDAETLTLDAYYYKTNALEAKVGELSSNVTYTISYL</sequence>
<evidence type="ECO:0000313" key="8">
    <source>
        <dbReference type="Proteomes" id="UP000037482"/>
    </source>
</evidence>
<evidence type="ECO:0000259" key="6">
    <source>
        <dbReference type="Pfam" id="PF00419"/>
    </source>
</evidence>
<keyword evidence="4" id="KW-0281">Fimbrium</keyword>
<evidence type="ECO:0000256" key="4">
    <source>
        <dbReference type="ARBA" id="ARBA00023263"/>
    </source>
</evidence>
<keyword evidence="3 5" id="KW-0732">Signal</keyword>
<dbReference type="InterPro" id="IPR008966">
    <property type="entry name" value="Adhesion_dom_sf"/>
</dbReference>
<dbReference type="GO" id="GO:0043709">
    <property type="term" value="P:cell adhesion involved in single-species biofilm formation"/>
    <property type="evidence" value="ECO:0007669"/>
    <property type="project" value="TreeGrafter"/>
</dbReference>
<evidence type="ECO:0000256" key="2">
    <source>
        <dbReference type="ARBA" id="ARBA00006671"/>
    </source>
</evidence>
<reference evidence="7 8" key="1">
    <citation type="submission" date="2015-06" db="EMBL/GenBank/DDBJ databases">
        <title>Draft Genome of Serratia marcescens Strain AH0650_Sm1.</title>
        <authorList>
            <person name="Wan Y."/>
            <person name="Gorrie C."/>
            <person name="Holt K."/>
        </authorList>
    </citation>
    <scope>NUCLEOTIDE SEQUENCE [LARGE SCALE GENOMIC DNA]</scope>
    <source>
        <strain evidence="7 8">AH0650_Sm1</strain>
    </source>
</reference>
<name>A0A656VHC8_SERMA</name>